<dbReference type="EMBL" id="FNXT01001358">
    <property type="protein sequence ID" value="SZX79184.1"/>
    <property type="molecule type" value="Genomic_DNA"/>
</dbReference>
<proteinExistence type="predicted"/>
<evidence type="ECO:0000256" key="2">
    <source>
        <dbReference type="SAM" id="MobiDB-lite"/>
    </source>
</evidence>
<evidence type="ECO:0000256" key="3">
    <source>
        <dbReference type="SAM" id="SignalP"/>
    </source>
</evidence>
<feature type="region of interest" description="Disordered" evidence="2">
    <location>
        <begin position="65"/>
        <end position="89"/>
    </location>
</feature>
<evidence type="ECO:0000256" key="1">
    <source>
        <dbReference type="SAM" id="Coils"/>
    </source>
</evidence>
<dbReference type="AlphaFoldDB" id="A0A383WPV0"/>
<feature type="signal peptide" evidence="3">
    <location>
        <begin position="1"/>
        <end position="30"/>
    </location>
</feature>
<evidence type="ECO:0000313" key="4">
    <source>
        <dbReference type="EMBL" id="SZX79184.1"/>
    </source>
</evidence>
<gene>
    <name evidence="4" type="ORF">BQ4739_LOCUS19469</name>
</gene>
<protein>
    <recommendedName>
        <fullName evidence="6">ATPase family AAA domain-containing protein</fullName>
    </recommendedName>
</protein>
<keyword evidence="1" id="KW-0175">Coiled coil</keyword>
<evidence type="ECO:0000313" key="5">
    <source>
        <dbReference type="Proteomes" id="UP000256970"/>
    </source>
</evidence>
<evidence type="ECO:0008006" key="6">
    <source>
        <dbReference type="Google" id="ProtNLM"/>
    </source>
</evidence>
<feature type="chain" id="PRO_5016838714" description="ATPase family AAA domain-containing protein" evidence="3">
    <location>
        <begin position="31"/>
        <end position="89"/>
    </location>
</feature>
<dbReference type="Proteomes" id="UP000256970">
    <property type="component" value="Unassembled WGS sequence"/>
</dbReference>
<name>A0A383WPV0_TETOB</name>
<feature type="coiled-coil region" evidence="1">
    <location>
        <begin position="33"/>
        <end position="60"/>
    </location>
</feature>
<keyword evidence="3" id="KW-0732">Signal</keyword>
<sequence length="89" mass="9391">MIIAKKIAPALLSAGLALSLLLASPHAAEARVRVNLQQQREEQERLYAEQMRKLDAVLEQQIKAKQAAAGAKSTPESGAGAKSARGSGK</sequence>
<reference evidence="4 5" key="1">
    <citation type="submission" date="2016-10" db="EMBL/GenBank/DDBJ databases">
        <authorList>
            <person name="Cai Z."/>
        </authorList>
    </citation>
    <scope>NUCLEOTIDE SEQUENCE [LARGE SCALE GENOMIC DNA]</scope>
</reference>
<accession>A0A383WPV0</accession>
<keyword evidence="5" id="KW-1185">Reference proteome</keyword>
<organism evidence="4 5">
    <name type="scientific">Tetradesmus obliquus</name>
    <name type="common">Green alga</name>
    <name type="synonym">Acutodesmus obliquus</name>
    <dbReference type="NCBI Taxonomy" id="3088"/>
    <lineage>
        <taxon>Eukaryota</taxon>
        <taxon>Viridiplantae</taxon>
        <taxon>Chlorophyta</taxon>
        <taxon>core chlorophytes</taxon>
        <taxon>Chlorophyceae</taxon>
        <taxon>CS clade</taxon>
        <taxon>Sphaeropleales</taxon>
        <taxon>Scenedesmaceae</taxon>
        <taxon>Tetradesmus</taxon>
    </lineage>
</organism>